<dbReference type="NCBIfam" id="NF033684">
    <property type="entry name" value="suffix_2_RND"/>
    <property type="match status" value="1"/>
</dbReference>
<sequence>MKKLGIALLIVSGIALLSACTIPFFVHTGSEIAGWIAGLLIVSEIAFWTGGIILGKEVARKYRRYLNPRNWSRKQNRSSNDGE</sequence>
<dbReference type="Proteomes" id="UP001527099">
    <property type="component" value="Unassembled WGS sequence"/>
</dbReference>
<comment type="caution">
    <text evidence="2">The sequence shown here is derived from an EMBL/GenBank/DDBJ whole genome shotgun (WGS) entry which is preliminary data.</text>
</comment>
<evidence type="ECO:0000313" key="2">
    <source>
        <dbReference type="EMBL" id="MCY9694763.1"/>
    </source>
</evidence>
<dbReference type="InterPro" id="IPR047961">
    <property type="entry name" value="Transp_suffix-like"/>
</dbReference>
<proteinExistence type="predicted"/>
<accession>A0ABT4GF13</accession>
<keyword evidence="1" id="KW-0472">Membrane</keyword>
<evidence type="ECO:0000313" key="3">
    <source>
        <dbReference type="Proteomes" id="UP001527099"/>
    </source>
</evidence>
<gene>
    <name evidence="2" type="ORF">M5X19_17900</name>
</gene>
<dbReference type="RefSeq" id="WP_268616315.1">
    <property type="nucleotide sequence ID" value="NZ_JAMDMX010000054.1"/>
</dbReference>
<feature type="transmembrane region" description="Helical" evidence="1">
    <location>
        <begin position="35"/>
        <end position="55"/>
    </location>
</feature>
<organism evidence="2 3">
    <name type="scientific">Paenibacillus alginolyticus</name>
    <dbReference type="NCBI Taxonomy" id="59839"/>
    <lineage>
        <taxon>Bacteria</taxon>
        <taxon>Bacillati</taxon>
        <taxon>Bacillota</taxon>
        <taxon>Bacilli</taxon>
        <taxon>Bacillales</taxon>
        <taxon>Paenibacillaceae</taxon>
        <taxon>Paenibacillus</taxon>
    </lineage>
</organism>
<protein>
    <submittedName>
        <fullName evidence="2">Transporter suffix domain-containing protein</fullName>
    </submittedName>
</protein>
<dbReference type="PROSITE" id="PS51257">
    <property type="entry name" value="PROKAR_LIPOPROTEIN"/>
    <property type="match status" value="1"/>
</dbReference>
<keyword evidence="1" id="KW-1133">Transmembrane helix</keyword>
<keyword evidence="1" id="KW-0812">Transmembrane</keyword>
<name>A0ABT4GF13_9BACL</name>
<dbReference type="EMBL" id="JAMDMX010000054">
    <property type="protein sequence ID" value="MCY9694763.1"/>
    <property type="molecule type" value="Genomic_DNA"/>
</dbReference>
<evidence type="ECO:0000256" key="1">
    <source>
        <dbReference type="SAM" id="Phobius"/>
    </source>
</evidence>
<keyword evidence="3" id="KW-1185">Reference proteome</keyword>
<reference evidence="2 3" key="1">
    <citation type="submission" date="2022-05" db="EMBL/GenBank/DDBJ databases">
        <title>Genome Sequencing of Bee-Associated Microbes.</title>
        <authorList>
            <person name="Dunlap C."/>
        </authorList>
    </citation>
    <scope>NUCLEOTIDE SEQUENCE [LARGE SCALE GENOMIC DNA]</scope>
    <source>
        <strain evidence="2 3">NRRL B-14421</strain>
    </source>
</reference>